<organism evidence="1">
    <name type="scientific">marine metagenome</name>
    <dbReference type="NCBI Taxonomy" id="408172"/>
    <lineage>
        <taxon>unclassified sequences</taxon>
        <taxon>metagenomes</taxon>
        <taxon>ecological metagenomes</taxon>
    </lineage>
</organism>
<evidence type="ECO:0000313" key="1">
    <source>
        <dbReference type="EMBL" id="SVE27138.1"/>
    </source>
</evidence>
<protein>
    <submittedName>
        <fullName evidence="1">Uncharacterized protein</fullName>
    </submittedName>
</protein>
<proteinExistence type="predicted"/>
<name>A0A383C6B9_9ZZZZ</name>
<accession>A0A383C6B9</accession>
<gene>
    <name evidence="1" type="ORF">METZ01_LOCUS479992</name>
</gene>
<dbReference type="PROSITE" id="PS51318">
    <property type="entry name" value="TAT"/>
    <property type="match status" value="1"/>
</dbReference>
<dbReference type="InterPro" id="IPR006311">
    <property type="entry name" value="TAT_signal"/>
</dbReference>
<reference evidence="1" key="1">
    <citation type="submission" date="2018-05" db="EMBL/GenBank/DDBJ databases">
        <authorList>
            <person name="Lanie J.A."/>
            <person name="Ng W.-L."/>
            <person name="Kazmierczak K.M."/>
            <person name="Andrzejewski T.M."/>
            <person name="Davidsen T.M."/>
            <person name="Wayne K.J."/>
            <person name="Tettelin H."/>
            <person name="Glass J.I."/>
            <person name="Rusch D."/>
            <person name="Podicherti R."/>
            <person name="Tsui H.-C.T."/>
            <person name="Winkler M.E."/>
        </authorList>
    </citation>
    <scope>NUCLEOTIDE SEQUENCE</scope>
</reference>
<sequence length="61" mass="6380">MSHIGQSISRRHMLKSAACGFGSLALAGMQGAHAITGNPLAAKTSLIPQRAKRVIFIFMAG</sequence>
<feature type="non-terminal residue" evidence="1">
    <location>
        <position position="61"/>
    </location>
</feature>
<dbReference type="AlphaFoldDB" id="A0A383C6B9"/>
<dbReference type="EMBL" id="UINC01205797">
    <property type="protein sequence ID" value="SVE27138.1"/>
    <property type="molecule type" value="Genomic_DNA"/>
</dbReference>